<reference evidence="1 2" key="1">
    <citation type="submission" date="2017-08" db="EMBL/GenBank/DDBJ databases">
        <title>Complete genome of Colwellia sp. NB097-1, a psychrophile bacterium ioslated from Bering Sea.</title>
        <authorList>
            <person name="Chen X."/>
        </authorList>
    </citation>
    <scope>NUCLEOTIDE SEQUENCE [LARGE SCALE GENOMIC DNA]</scope>
    <source>
        <strain evidence="1 2">NB097-1</strain>
    </source>
</reference>
<organism evidence="1 2">
    <name type="scientific">Cognaticolwellia beringensis</name>
    <dbReference type="NCBI Taxonomy" id="1967665"/>
    <lineage>
        <taxon>Bacteria</taxon>
        <taxon>Pseudomonadati</taxon>
        <taxon>Pseudomonadota</taxon>
        <taxon>Gammaproteobacteria</taxon>
        <taxon>Alteromonadales</taxon>
        <taxon>Colwelliaceae</taxon>
        <taxon>Cognaticolwellia</taxon>
    </lineage>
</organism>
<name>A0A222GB49_9GAMM</name>
<evidence type="ECO:0000313" key="2">
    <source>
        <dbReference type="Proteomes" id="UP000202259"/>
    </source>
</evidence>
<proteinExistence type="predicted"/>
<keyword evidence="2" id="KW-1185">Reference proteome</keyword>
<evidence type="ECO:0000313" key="1">
    <source>
        <dbReference type="EMBL" id="ASP48594.1"/>
    </source>
</evidence>
<protein>
    <recommendedName>
        <fullName evidence="3">HNH endonuclease</fullName>
    </recommendedName>
</protein>
<sequence>MKPVCIFCGKPPQNKNKEHIFPQWLLKLTGYDQKESSVGSNWKTGEEIVFNTKSYTFPSCTSCNDKFGKIEAQVKPIFDKLMSDENVGTSELELLLDWFDKVRISAWLGVKYMNKDVFGLDSHYYVNSRVGLKDRYLSITNTYKEEKELNWSGVNTIAFMMSPTAFSLRVNNLVFVNCSSDFVVSKQLGFPYVDCEIPTPNKKSTDMKFAMPTKQTEKEMFKTRTYSPKIEIAQPIYKVTNGDLTEYYDHDYIRENSYENGVGKIFVSHGDGFVPVERDAVVSFAPPNPKPKFGHIEVVRPILELQIELVLSKTRNLINLSLSQKRDEMKSKKMIIDSLVETMKQYRY</sequence>
<accession>A0A222GB49</accession>
<dbReference type="Proteomes" id="UP000202259">
    <property type="component" value="Chromosome"/>
</dbReference>
<evidence type="ECO:0008006" key="3">
    <source>
        <dbReference type="Google" id="ProtNLM"/>
    </source>
</evidence>
<dbReference type="EMBL" id="CP020465">
    <property type="protein sequence ID" value="ASP48594.1"/>
    <property type="molecule type" value="Genomic_DNA"/>
</dbReference>
<dbReference type="RefSeq" id="WP_081152074.1">
    <property type="nucleotide sequence ID" value="NZ_CP020465.1"/>
</dbReference>
<gene>
    <name evidence="1" type="ORF">B5D82_12925</name>
</gene>
<dbReference type="KEGG" id="cber:B5D82_12925"/>
<dbReference type="OrthoDB" id="6402279at2"/>
<dbReference type="AlphaFoldDB" id="A0A222GB49"/>